<evidence type="ECO:0000256" key="6">
    <source>
        <dbReference type="ARBA" id="ARBA00022490"/>
    </source>
</evidence>
<feature type="domain" description="MHD1" evidence="9">
    <location>
        <begin position="370"/>
        <end position="495"/>
    </location>
</feature>
<evidence type="ECO:0000259" key="10">
    <source>
        <dbReference type="PROSITE" id="PS51259"/>
    </source>
</evidence>
<dbReference type="AlphaFoldDB" id="A0A8C1Q029"/>
<keyword evidence="12" id="KW-1185">Reference proteome</keyword>
<dbReference type="InterPro" id="IPR052095">
    <property type="entry name" value="UNC-13_domain"/>
</dbReference>
<reference evidence="11" key="2">
    <citation type="submission" date="2025-09" db="UniProtKB">
        <authorList>
            <consortium name="Ensembl"/>
        </authorList>
    </citation>
    <scope>IDENTIFICATION</scope>
</reference>
<reference evidence="11" key="1">
    <citation type="submission" date="2025-08" db="UniProtKB">
        <authorList>
            <consortium name="Ensembl"/>
        </authorList>
    </citation>
    <scope>IDENTIFICATION</scope>
</reference>
<dbReference type="InterPro" id="IPR010439">
    <property type="entry name" value="MUN_dom"/>
</dbReference>
<evidence type="ECO:0000256" key="4">
    <source>
        <dbReference type="ARBA" id="ARBA00005823"/>
    </source>
</evidence>
<gene>
    <name evidence="11" type="primary">unc13d</name>
</gene>
<dbReference type="PROSITE" id="PS51259">
    <property type="entry name" value="MHD2"/>
    <property type="match status" value="1"/>
</dbReference>
<feature type="domain" description="C2" evidence="8">
    <location>
        <begin position="710"/>
        <end position="836"/>
    </location>
</feature>
<evidence type="ECO:0000259" key="9">
    <source>
        <dbReference type="PROSITE" id="PS51258"/>
    </source>
</evidence>
<dbReference type="InterPro" id="IPR014772">
    <property type="entry name" value="Munc13_dom-2"/>
</dbReference>
<dbReference type="InterPro" id="IPR035892">
    <property type="entry name" value="C2_domain_sf"/>
</dbReference>
<evidence type="ECO:0000256" key="3">
    <source>
        <dbReference type="ARBA" id="ARBA00004603"/>
    </source>
</evidence>
<comment type="similarity">
    <text evidence="4">Belongs to the unc-13 family.</text>
</comment>
<protein>
    <submittedName>
        <fullName evidence="11">Unc-13 homolog D (C. elegans)</fullName>
    </submittedName>
</protein>
<dbReference type="PROSITE" id="PS50004">
    <property type="entry name" value="C2"/>
    <property type="match status" value="2"/>
</dbReference>
<evidence type="ECO:0000256" key="2">
    <source>
        <dbReference type="ARBA" id="ARBA00004496"/>
    </source>
</evidence>
<dbReference type="Pfam" id="PF00168">
    <property type="entry name" value="C2"/>
    <property type="match status" value="2"/>
</dbReference>
<proteinExistence type="inferred from homology"/>
<dbReference type="Gene3D" id="2.60.40.150">
    <property type="entry name" value="C2 domain"/>
    <property type="match status" value="2"/>
</dbReference>
<dbReference type="Gene3D" id="1.10.357.50">
    <property type="match status" value="1"/>
</dbReference>
<evidence type="ECO:0000256" key="1">
    <source>
        <dbReference type="ARBA" id="ARBA00004172"/>
    </source>
</evidence>
<dbReference type="Proteomes" id="UP000694427">
    <property type="component" value="Unplaced"/>
</dbReference>
<feature type="domain" description="MHD2" evidence="10">
    <location>
        <begin position="609"/>
        <end position="716"/>
    </location>
</feature>
<dbReference type="Gene3D" id="1.20.58.1100">
    <property type="match status" value="1"/>
</dbReference>
<dbReference type="InterPro" id="IPR000008">
    <property type="entry name" value="C2_dom"/>
</dbReference>
<evidence type="ECO:0000259" key="8">
    <source>
        <dbReference type="PROSITE" id="PS50004"/>
    </source>
</evidence>
<dbReference type="Ensembl" id="ENSCCRT00010125198.1">
    <property type="protein sequence ID" value="ENSCCRP00010112536.1"/>
    <property type="gene ID" value="ENSCCRG00010049502.1"/>
</dbReference>
<dbReference type="SMART" id="SM00239">
    <property type="entry name" value="C2"/>
    <property type="match status" value="2"/>
</dbReference>
<dbReference type="CDD" id="cd04009">
    <property type="entry name" value="C2B_Munc13-like"/>
    <property type="match status" value="1"/>
</dbReference>
<dbReference type="GO" id="GO:0055037">
    <property type="term" value="C:recycling endosome"/>
    <property type="evidence" value="ECO:0007669"/>
    <property type="project" value="UniProtKB-SubCell"/>
</dbReference>
<dbReference type="SUPFAM" id="SSF49562">
    <property type="entry name" value="C2 domain (Calcium/lipid-binding domain, CaLB)"/>
    <property type="match status" value="2"/>
</dbReference>
<dbReference type="PANTHER" id="PTHR45999:SF3">
    <property type="entry name" value="PROTEIN UNC-13 HOMOLOG D"/>
    <property type="match status" value="1"/>
</dbReference>
<keyword evidence="7" id="KW-0967">Endosome</keyword>
<organism evidence="11 12">
    <name type="scientific">Cyprinus carpio</name>
    <name type="common">Common carp</name>
    <dbReference type="NCBI Taxonomy" id="7962"/>
    <lineage>
        <taxon>Eukaryota</taxon>
        <taxon>Metazoa</taxon>
        <taxon>Chordata</taxon>
        <taxon>Craniata</taxon>
        <taxon>Vertebrata</taxon>
        <taxon>Euteleostomi</taxon>
        <taxon>Actinopterygii</taxon>
        <taxon>Neopterygii</taxon>
        <taxon>Teleostei</taxon>
        <taxon>Ostariophysi</taxon>
        <taxon>Cypriniformes</taxon>
        <taxon>Cyprinidae</taxon>
        <taxon>Cyprininae</taxon>
        <taxon>Cyprinus</taxon>
    </lineage>
</organism>
<sequence>IAHMLGKPHTKEQYSAPIYCLMVTVKQAKGILGKDISGFSDPYCLLSILCEDESHGGGSSSKPQKAVVRDSAKGQVLQTTIKKQTLNPIWDETIKLEFEDISNAIFHIEMWDKDEEVSLVQKFDEFRTNIHGLKRMIKDAKKEKGQDDFLGNVVLKLKELHCTEDTWYNLEPRTETYPDRGQCHLQLKFIHKEVKACFLLYQQAINNPWKGELCGEGTALLEHYANQNDISPFLQDLAKWVAYSKLYQTLEVDSTVLFQQLTSIEYHWDQQELPYLQELGDSLHGFLQYGLCLVSKYRDIYPPTPKTTPRLQTLLRVLVQICKTRAFQKLNPAQFDLHVEVTDAVVNGTEEWFNIKKGLHQPMTKVRNHADYWHSFYMWIKHIFHLDFSFRGKLLQLTSFHEDFRDALPYWLNKAFSTTMERVEKAVQVDQLQPLQTGGVPIKHSSSAVDIAACLHPVAQLWEQLSWPDPEEAFMLMVKLTEDVCKIASTYCQMLKARVKELSVDSDRESAIKMLCVVVNDLEHLHTVLTRLPQQLNWAGLRERTRHVIGDTQFQNTLPSQLQHTQSALNREIRSAVETLGKKKCFISLNLVMTFFEPIVTLSVWLSYLQAVIPLMKYLEKELQYMNENLVQENFNSLLTPLWMNSVKILHQMSLQEDSNLVYFQRLLYALQCLEQCFHAEGNGLSLETLHTEEYKICLHFLQKVFNGEKYGAVTLITSYKRSENKLHVEVLNAVNLIPLDSNGSSDPFVQLSLEPKHIFPQVEPRSTKIKNCDLNPLFEESFEFIISLDQCHSPGACLMVTVLDHDTLRSDDFEGEAFLSLKAVPGVGGGQNNPTPAQIRLPLMHPKPNSENTLKLLEARKGEREAQAFVKLRRQREKKSQEI</sequence>
<evidence type="ECO:0000313" key="12">
    <source>
        <dbReference type="Proteomes" id="UP000694427"/>
    </source>
</evidence>
<dbReference type="PANTHER" id="PTHR45999">
    <property type="entry name" value="UNC-13-4A, ISOFORM B"/>
    <property type="match status" value="1"/>
</dbReference>
<evidence type="ECO:0000256" key="5">
    <source>
        <dbReference type="ARBA" id="ARBA00022483"/>
    </source>
</evidence>
<keyword evidence="6" id="KW-0963">Cytoplasm</keyword>
<evidence type="ECO:0000256" key="7">
    <source>
        <dbReference type="ARBA" id="ARBA00022753"/>
    </source>
</evidence>
<dbReference type="GO" id="GO:0070382">
    <property type="term" value="C:exocytic vesicle"/>
    <property type="evidence" value="ECO:0007669"/>
    <property type="project" value="TreeGrafter"/>
</dbReference>
<feature type="domain" description="C2" evidence="8">
    <location>
        <begin position="4"/>
        <end position="144"/>
    </location>
</feature>
<dbReference type="GO" id="GO:0005770">
    <property type="term" value="C:late endosome"/>
    <property type="evidence" value="ECO:0007669"/>
    <property type="project" value="UniProtKB-SubCell"/>
</dbReference>
<dbReference type="PROSITE" id="PS51258">
    <property type="entry name" value="MHD1"/>
    <property type="match status" value="1"/>
</dbReference>
<accession>A0A8C1Q029</accession>
<comment type="subcellular location">
    <subcellularLocation>
        <location evidence="2">Cytoplasm</location>
    </subcellularLocation>
    <subcellularLocation>
        <location evidence="3">Late endosome</location>
    </subcellularLocation>
    <subcellularLocation>
        <location evidence="1">Recycling endosome</location>
    </subcellularLocation>
</comment>
<dbReference type="CDD" id="cd08676">
    <property type="entry name" value="C2A_Munc13-like"/>
    <property type="match status" value="1"/>
</dbReference>
<name>A0A8C1Q029_CYPCA</name>
<dbReference type="Pfam" id="PF06292">
    <property type="entry name" value="MUN"/>
    <property type="match status" value="1"/>
</dbReference>
<dbReference type="GO" id="GO:0006887">
    <property type="term" value="P:exocytosis"/>
    <property type="evidence" value="ECO:0007669"/>
    <property type="project" value="UniProtKB-KW"/>
</dbReference>
<dbReference type="InterPro" id="IPR014770">
    <property type="entry name" value="Munc13_1"/>
</dbReference>
<evidence type="ECO:0000313" key="11">
    <source>
        <dbReference type="Ensembl" id="ENSCCRP00010112536.1"/>
    </source>
</evidence>
<keyword evidence="5" id="KW-0268">Exocytosis</keyword>